<dbReference type="FunFam" id="3.40.50.2000:FF:000003">
    <property type="entry name" value="Alpha-1,4 glucan phosphorylase"/>
    <property type="match status" value="1"/>
</dbReference>
<dbReference type="FunFam" id="3.40.50.2000:FF:000153">
    <property type="entry name" value="Alpha-1,4 glucan phosphorylase"/>
    <property type="match status" value="1"/>
</dbReference>
<protein>
    <recommendedName>
        <fullName evidence="13">Alpha-1,4 glucan phosphorylase</fullName>
        <ecNumber evidence="13">2.4.1.1</ecNumber>
    </recommendedName>
</protein>
<evidence type="ECO:0000256" key="12">
    <source>
        <dbReference type="PIRSR" id="PIRSR000460-1"/>
    </source>
</evidence>
<evidence type="ECO:0000256" key="2">
    <source>
        <dbReference type="ARBA" id="ARBA00001933"/>
    </source>
</evidence>
<comment type="function">
    <text evidence="13">Allosteric enzyme that catalyzes the rate-limiting step in glycogen catabolism, the phosphorolytic cleavage of glycogen to produce glucose-1-phosphate, and plays a central role in maintaining cellular and organismal glucose homeostasis.</text>
</comment>
<evidence type="ECO:0000256" key="6">
    <source>
        <dbReference type="ARBA" id="ARBA00022533"/>
    </source>
</evidence>
<dbReference type="GO" id="GO:0005980">
    <property type="term" value="P:glycogen catabolic process"/>
    <property type="evidence" value="ECO:0007669"/>
    <property type="project" value="TreeGrafter"/>
</dbReference>
<dbReference type="InterPro" id="IPR035090">
    <property type="entry name" value="Pyridoxal_P_attach_site"/>
</dbReference>
<feature type="modified residue" description="N6-(pyridoxal phosphate)lysine" evidence="12">
    <location>
        <position position="665"/>
    </location>
</feature>
<organism evidence="14 15">
    <name type="scientific">Pseudomonas jinjuensis</name>
    <dbReference type="NCBI Taxonomy" id="198616"/>
    <lineage>
        <taxon>Bacteria</taxon>
        <taxon>Pseudomonadati</taxon>
        <taxon>Pseudomonadota</taxon>
        <taxon>Gammaproteobacteria</taxon>
        <taxon>Pseudomonadales</taxon>
        <taxon>Pseudomonadaceae</taxon>
        <taxon>Pseudomonas</taxon>
    </lineage>
</organism>
<dbReference type="PROSITE" id="PS00102">
    <property type="entry name" value="PHOSPHORYLASE"/>
    <property type="match status" value="1"/>
</dbReference>
<dbReference type="SUPFAM" id="SSF53756">
    <property type="entry name" value="UDP-Glycosyltransferase/glycogen phosphorylase"/>
    <property type="match status" value="1"/>
</dbReference>
<dbReference type="PANTHER" id="PTHR11468">
    <property type="entry name" value="GLYCOGEN PHOSPHORYLASE"/>
    <property type="match status" value="1"/>
</dbReference>
<evidence type="ECO:0000256" key="7">
    <source>
        <dbReference type="ARBA" id="ARBA00022676"/>
    </source>
</evidence>
<accession>A0A1H0CWY5</accession>
<evidence type="ECO:0000256" key="1">
    <source>
        <dbReference type="ARBA" id="ARBA00001275"/>
    </source>
</evidence>
<dbReference type="PANTHER" id="PTHR11468:SF3">
    <property type="entry name" value="GLYCOGEN PHOSPHORYLASE, LIVER FORM"/>
    <property type="match status" value="1"/>
</dbReference>
<evidence type="ECO:0000256" key="10">
    <source>
        <dbReference type="ARBA" id="ARBA00023277"/>
    </source>
</evidence>
<dbReference type="NCBIfam" id="TIGR02093">
    <property type="entry name" value="P_ylase"/>
    <property type="match status" value="1"/>
</dbReference>
<comment type="similarity">
    <text evidence="4 13">Belongs to the glycogen phosphorylase family.</text>
</comment>
<evidence type="ECO:0000313" key="14">
    <source>
        <dbReference type="EMBL" id="SDN62395.1"/>
    </source>
</evidence>
<sequence length="817" mass="92392">MTQFPAPDRDKVEEFRHAVLNRLRYAVGKDPADAYDHDWFEALALAARKHMVDHWEEASRSIDRSGSKRVYYLSLEFLIGRLLVDNLSNLGLLEIARAALAELGVDLERVRLAEPDAALGNGGLGRLAACFMESMATLDIPAYGYGIRYEHGLFKQMIGDGWQQEHTETWLDFGNPWEFERPEFSFSVGFGGSVQSVTEEGGATRQVWEPHERVRAIAYDMPVVGWRRASVNTLRLWRARAEDILKLDRFNAGDHLGAVADTVRAESISRVLYPADSTEAGQELRLRQEYFFVSASLQDLLQRHLRSHPLDSLPERVAIQLNDTHPAIAVAELMRLLMDVHGMEWDPAWALTVATLSYTNHTLLPEALESWPVALMERLLPRHMQIIYLINAYHIDSLRAQDIHDFGLLRAVSLIEEDNGRRVRMGALAFLGSHSVNGVSALHTELMRETVFRDLHRLYPARISNKTNGVTFRRWLFQTNPELTGLLRETLGDGILDSPETTLRELESHIETSHLRRLFAEQRRHNKVRLAALVEEQLGVALDPDALFDVQVKRIHEYKRQLLNLLHTVALYQDIRDDPTPDRIPRVKIFAGKAAPSYHAAKLIIKLANDIARTVNGDPTVRGLLKVVFIPNYNVSLAESIIPAADLSEQISTAGLEASGTSNMKFALNGALTIGTMDGANVEMSQRIGPENMFIFGLNAQQVEARRNSGELAMAAEIAASPRLEEALRAIGSGVFSPDDVDRYRGLIDGLRHDDRFMVCADFDDYWNAQARVEALWRKPNRWWKAAMLNTARVGWFSSDRTIREYASEIWRVPYRG</sequence>
<keyword evidence="10 13" id="KW-0119">Carbohydrate metabolism</keyword>
<name>A0A1H0CWY5_9PSED</name>
<comment type="cofactor">
    <cofactor evidence="2 13">
        <name>pyridoxal 5'-phosphate</name>
        <dbReference type="ChEBI" id="CHEBI:597326"/>
    </cofactor>
</comment>
<keyword evidence="6" id="KW-0021">Allosteric enzyme</keyword>
<dbReference type="RefSeq" id="WP_084314321.1">
    <property type="nucleotide sequence ID" value="NZ_FNIJ01000004.1"/>
</dbReference>
<dbReference type="Pfam" id="PF00343">
    <property type="entry name" value="Phosphorylase"/>
    <property type="match status" value="1"/>
</dbReference>
<evidence type="ECO:0000256" key="13">
    <source>
        <dbReference type="RuleBase" id="RU000587"/>
    </source>
</evidence>
<dbReference type="InterPro" id="IPR011833">
    <property type="entry name" value="Glycg_phsphrylas"/>
</dbReference>
<evidence type="ECO:0000256" key="8">
    <source>
        <dbReference type="ARBA" id="ARBA00022679"/>
    </source>
</evidence>
<proteinExistence type="inferred from homology"/>
<keyword evidence="15" id="KW-1185">Reference proteome</keyword>
<dbReference type="GO" id="GO:0005737">
    <property type="term" value="C:cytoplasm"/>
    <property type="evidence" value="ECO:0007669"/>
    <property type="project" value="UniProtKB-SubCell"/>
</dbReference>
<dbReference type="GO" id="GO:0008184">
    <property type="term" value="F:glycogen phosphorylase activity"/>
    <property type="evidence" value="ECO:0007669"/>
    <property type="project" value="InterPro"/>
</dbReference>
<dbReference type="GO" id="GO:0030170">
    <property type="term" value="F:pyridoxal phosphate binding"/>
    <property type="evidence" value="ECO:0007669"/>
    <property type="project" value="InterPro"/>
</dbReference>
<reference evidence="15" key="1">
    <citation type="submission" date="2016-10" db="EMBL/GenBank/DDBJ databases">
        <authorList>
            <person name="Varghese N."/>
            <person name="Submissions S."/>
        </authorList>
    </citation>
    <scope>NUCLEOTIDE SEQUENCE [LARGE SCALE GENOMIC DNA]</scope>
    <source>
        <strain evidence="15">JCM 21621</strain>
    </source>
</reference>
<evidence type="ECO:0000313" key="15">
    <source>
        <dbReference type="Proteomes" id="UP000242957"/>
    </source>
</evidence>
<keyword evidence="9 12" id="KW-0663">Pyridoxal phosphate</keyword>
<keyword evidence="7 13" id="KW-0328">Glycosyltransferase</keyword>
<dbReference type="OrthoDB" id="7229284at2"/>
<dbReference type="AlphaFoldDB" id="A0A1H0CWY5"/>
<evidence type="ECO:0000256" key="9">
    <source>
        <dbReference type="ARBA" id="ARBA00022898"/>
    </source>
</evidence>
<dbReference type="STRING" id="198616.SAMN05216193_10451"/>
<comment type="subcellular location">
    <subcellularLocation>
        <location evidence="3">Cytoplasm</location>
    </subcellularLocation>
</comment>
<dbReference type="PIRSF" id="PIRSF000460">
    <property type="entry name" value="Pprylas_GlgP"/>
    <property type="match status" value="1"/>
</dbReference>
<comment type="function">
    <text evidence="11">Phosphorylase is an important allosteric enzyme in carbohydrate metabolism. Enzymes from different sources differ in their regulatory mechanisms and in their natural substrates. However, all known phosphorylases share catalytic and structural properties.</text>
</comment>
<dbReference type="Gene3D" id="3.40.50.2000">
    <property type="entry name" value="Glycogen Phosphorylase B"/>
    <property type="match status" value="2"/>
</dbReference>
<comment type="catalytic activity">
    <reaction evidence="1 13">
        <text>[(1-&gt;4)-alpha-D-glucosyl](n) + phosphate = [(1-&gt;4)-alpha-D-glucosyl](n-1) + alpha-D-glucose 1-phosphate</text>
        <dbReference type="Rhea" id="RHEA:41732"/>
        <dbReference type="Rhea" id="RHEA-COMP:9584"/>
        <dbReference type="Rhea" id="RHEA-COMP:9586"/>
        <dbReference type="ChEBI" id="CHEBI:15444"/>
        <dbReference type="ChEBI" id="CHEBI:43474"/>
        <dbReference type="ChEBI" id="CHEBI:58601"/>
        <dbReference type="EC" id="2.4.1.1"/>
    </reaction>
</comment>
<keyword evidence="5" id="KW-0963">Cytoplasm</keyword>
<gene>
    <name evidence="14" type="ORF">SAMN05216193_10451</name>
</gene>
<dbReference type="EC" id="2.4.1.1" evidence="13"/>
<evidence type="ECO:0000256" key="3">
    <source>
        <dbReference type="ARBA" id="ARBA00004496"/>
    </source>
</evidence>
<evidence type="ECO:0000256" key="11">
    <source>
        <dbReference type="ARBA" id="ARBA00025174"/>
    </source>
</evidence>
<dbReference type="EMBL" id="FNIJ01000004">
    <property type="protein sequence ID" value="SDN62395.1"/>
    <property type="molecule type" value="Genomic_DNA"/>
</dbReference>
<evidence type="ECO:0000256" key="5">
    <source>
        <dbReference type="ARBA" id="ARBA00022490"/>
    </source>
</evidence>
<dbReference type="InterPro" id="IPR000811">
    <property type="entry name" value="Glyco_trans_35"/>
</dbReference>
<dbReference type="Proteomes" id="UP000242957">
    <property type="component" value="Unassembled WGS sequence"/>
</dbReference>
<evidence type="ECO:0000256" key="4">
    <source>
        <dbReference type="ARBA" id="ARBA00006047"/>
    </source>
</evidence>
<dbReference type="CDD" id="cd04300">
    <property type="entry name" value="GT35_Glycogen_Phosphorylase"/>
    <property type="match status" value="1"/>
</dbReference>
<keyword evidence="8 13" id="KW-0808">Transferase</keyword>